<keyword evidence="2" id="KW-0539">Nucleus</keyword>
<gene>
    <name evidence="4" type="ORF">ONB1V03_LOCUS10895</name>
</gene>
<feature type="compositionally biased region" description="Basic and acidic residues" evidence="3">
    <location>
        <begin position="19"/>
        <end position="34"/>
    </location>
</feature>
<feature type="compositionally biased region" description="Basic and acidic residues" evidence="3">
    <location>
        <begin position="188"/>
        <end position="197"/>
    </location>
</feature>
<proteinExistence type="predicted"/>
<name>A0A7R9QR93_9ACAR</name>
<organism evidence="4">
    <name type="scientific">Oppiella nova</name>
    <dbReference type="NCBI Taxonomy" id="334625"/>
    <lineage>
        <taxon>Eukaryota</taxon>
        <taxon>Metazoa</taxon>
        <taxon>Ecdysozoa</taxon>
        <taxon>Arthropoda</taxon>
        <taxon>Chelicerata</taxon>
        <taxon>Arachnida</taxon>
        <taxon>Acari</taxon>
        <taxon>Acariformes</taxon>
        <taxon>Sarcoptiformes</taxon>
        <taxon>Oribatida</taxon>
        <taxon>Brachypylina</taxon>
        <taxon>Oppioidea</taxon>
        <taxon>Oppiidae</taxon>
        <taxon>Oppiella</taxon>
    </lineage>
</organism>
<dbReference type="PANTHER" id="PTHR12214:SF0">
    <property type="entry name" value="LD29489P"/>
    <property type="match status" value="1"/>
</dbReference>
<dbReference type="Proteomes" id="UP000728032">
    <property type="component" value="Unassembled WGS sequence"/>
</dbReference>
<evidence type="ECO:0000313" key="5">
    <source>
        <dbReference type="Proteomes" id="UP000728032"/>
    </source>
</evidence>
<feature type="compositionally biased region" description="Basic and acidic residues" evidence="3">
    <location>
        <begin position="155"/>
        <end position="169"/>
    </location>
</feature>
<dbReference type="InterPro" id="IPR012890">
    <property type="entry name" value="GCFC2-like"/>
</dbReference>
<dbReference type="OrthoDB" id="429427at2759"/>
<sequence length="348" mass="40836">MMSLFKKSNRKSQKSNQRTRFDDSDEDNNHSIDADLDGFESKFKVKTKLDPIISDNGIKSDHKIDTDLIPKLEIKPKVASNPKLSFAVEEEDESDVFKVKKSSYSRRLANQRENRVKKKRDVKKEVKTNEENQTVDENKDKNRDDLNVIWIKSKEIKEEPKSPPKEEMKIFSGDQIESDSEYEDNEPEEYKSNEPFHHFRGALERGVIPDAKTIYELKKQRQMARDIDELIIPLADDDRYEESDSRVIRDDDNDRSDEDDDDDERISFAINRDNIERQKAKEAFLMAQEEEEEAKDMSRSESESSEDEIDRWEREQIRKGVRMPVIQMLNQEQASSRAISGLFIDNMN</sequence>
<evidence type="ECO:0000256" key="3">
    <source>
        <dbReference type="SAM" id="MobiDB-lite"/>
    </source>
</evidence>
<feature type="region of interest" description="Disordered" evidence="3">
    <location>
        <begin position="286"/>
        <end position="311"/>
    </location>
</feature>
<evidence type="ECO:0000313" key="4">
    <source>
        <dbReference type="EMBL" id="CAD7654245.1"/>
    </source>
</evidence>
<feature type="compositionally biased region" description="Acidic residues" evidence="3">
    <location>
        <begin position="176"/>
        <end position="187"/>
    </location>
</feature>
<feature type="compositionally biased region" description="Basic and acidic residues" evidence="3">
    <location>
        <begin position="242"/>
        <end position="252"/>
    </location>
</feature>
<feature type="region of interest" description="Disordered" evidence="3">
    <location>
        <begin position="108"/>
        <end position="142"/>
    </location>
</feature>
<keyword evidence="5" id="KW-1185">Reference proteome</keyword>
<dbReference type="PANTHER" id="PTHR12214">
    <property type="entry name" value="GC-RICH SEQUENCE DNA-BINDING FACTOR"/>
    <property type="match status" value="1"/>
</dbReference>
<dbReference type="GO" id="GO:0003677">
    <property type="term" value="F:DNA binding"/>
    <property type="evidence" value="ECO:0007669"/>
    <property type="project" value="InterPro"/>
</dbReference>
<feature type="compositionally biased region" description="Basic and acidic residues" evidence="3">
    <location>
        <begin position="122"/>
        <end position="142"/>
    </location>
</feature>
<dbReference type="EMBL" id="CAJPVJ010007703">
    <property type="protein sequence ID" value="CAG2171432.1"/>
    <property type="molecule type" value="Genomic_DNA"/>
</dbReference>
<reference evidence="4" key="1">
    <citation type="submission" date="2020-11" db="EMBL/GenBank/DDBJ databases">
        <authorList>
            <person name="Tran Van P."/>
        </authorList>
    </citation>
    <scope>NUCLEOTIDE SEQUENCE</scope>
</reference>
<comment type="subcellular location">
    <subcellularLocation>
        <location evidence="1">Nucleus</location>
    </subcellularLocation>
</comment>
<evidence type="ECO:0000256" key="2">
    <source>
        <dbReference type="ARBA" id="ARBA00023242"/>
    </source>
</evidence>
<feature type="region of interest" description="Disordered" evidence="3">
    <location>
        <begin position="1"/>
        <end position="34"/>
    </location>
</feature>
<dbReference type="GO" id="GO:0005634">
    <property type="term" value="C:nucleus"/>
    <property type="evidence" value="ECO:0007669"/>
    <property type="project" value="UniProtKB-SubCell"/>
</dbReference>
<feature type="region of interest" description="Disordered" evidence="3">
    <location>
        <begin position="155"/>
        <end position="197"/>
    </location>
</feature>
<protein>
    <submittedName>
        <fullName evidence="4">Uncharacterized protein</fullName>
    </submittedName>
</protein>
<accession>A0A7R9QR93</accession>
<dbReference type="GO" id="GO:0000398">
    <property type="term" value="P:mRNA splicing, via spliceosome"/>
    <property type="evidence" value="ECO:0007669"/>
    <property type="project" value="InterPro"/>
</dbReference>
<dbReference type="EMBL" id="OC922528">
    <property type="protein sequence ID" value="CAD7654245.1"/>
    <property type="molecule type" value="Genomic_DNA"/>
</dbReference>
<feature type="region of interest" description="Disordered" evidence="3">
    <location>
        <begin position="231"/>
        <end position="272"/>
    </location>
</feature>
<feature type="non-terminal residue" evidence="4">
    <location>
        <position position="348"/>
    </location>
</feature>
<evidence type="ECO:0000256" key="1">
    <source>
        <dbReference type="ARBA" id="ARBA00004123"/>
    </source>
</evidence>
<dbReference type="AlphaFoldDB" id="A0A7R9QR93"/>
<feature type="compositionally biased region" description="Acidic residues" evidence="3">
    <location>
        <begin position="253"/>
        <end position="264"/>
    </location>
</feature>